<dbReference type="GO" id="GO:0003964">
    <property type="term" value="F:RNA-directed DNA polymerase activity"/>
    <property type="evidence" value="ECO:0007669"/>
    <property type="project" value="UniProtKB-KW"/>
</dbReference>
<protein>
    <submittedName>
        <fullName evidence="8">Retrotransposon protein, putative, Ty3-gypsy sub-class</fullName>
    </submittedName>
</protein>
<dbReference type="InterPro" id="IPR001584">
    <property type="entry name" value="Integrase_cat-core"/>
</dbReference>
<organism evidence="8 10">
    <name type="scientific">Cucumis melo var. makuwa</name>
    <name type="common">Oriental melon</name>
    <dbReference type="NCBI Taxonomy" id="1194695"/>
    <lineage>
        <taxon>Eukaryota</taxon>
        <taxon>Viridiplantae</taxon>
        <taxon>Streptophyta</taxon>
        <taxon>Embryophyta</taxon>
        <taxon>Tracheophyta</taxon>
        <taxon>Spermatophyta</taxon>
        <taxon>Magnoliopsida</taxon>
        <taxon>eudicotyledons</taxon>
        <taxon>Gunneridae</taxon>
        <taxon>Pentapetalae</taxon>
        <taxon>rosids</taxon>
        <taxon>fabids</taxon>
        <taxon>Cucurbitales</taxon>
        <taxon>Cucurbitaceae</taxon>
        <taxon>Benincaseae</taxon>
        <taxon>Cucumis</taxon>
    </lineage>
</organism>
<dbReference type="OrthoDB" id="1432088at2759"/>
<dbReference type="InterPro" id="IPR043128">
    <property type="entry name" value="Rev_trsase/Diguanyl_cyclase"/>
</dbReference>
<name>A0A5A7U1Q6_CUCMM</name>
<dbReference type="Gene3D" id="3.30.420.10">
    <property type="entry name" value="Ribonuclease H-like superfamily/Ribonuclease H"/>
    <property type="match status" value="1"/>
</dbReference>
<dbReference type="GO" id="GO:0016787">
    <property type="term" value="F:hydrolase activity"/>
    <property type="evidence" value="ECO:0007669"/>
    <property type="project" value="UniProtKB-KW"/>
</dbReference>
<keyword evidence="1" id="KW-0808">Transferase</keyword>
<keyword evidence="4" id="KW-0255">Endonuclease</keyword>
<dbReference type="EMBL" id="SSTD01009625">
    <property type="protein sequence ID" value="TYK14084.1"/>
    <property type="molecule type" value="Genomic_DNA"/>
</dbReference>
<dbReference type="PANTHER" id="PTHR37984">
    <property type="entry name" value="PROTEIN CBG26694"/>
    <property type="match status" value="1"/>
</dbReference>
<dbReference type="AlphaFoldDB" id="A0A5A7U1Q6"/>
<dbReference type="InterPro" id="IPR012337">
    <property type="entry name" value="RNaseH-like_sf"/>
</dbReference>
<dbReference type="Pfam" id="PF17917">
    <property type="entry name" value="RT_RNaseH"/>
    <property type="match status" value="1"/>
</dbReference>
<sequence>MPQSQFFYRGVKSGTGTVSLLCWSAVLRILGHILRGLQSTFLVSSLIFSSIGQEVSSLDGELSASSFKTHTPRTLVYIPCIVPHSFSQNSYSEDFSLHSWNCPSLVVLKYSSRNELGGGRTKVQPAKIEKMVNALSMSGERSSVESTSENSSVLFVKKKDAKRAALFSKIDLRSGYHQLKVRESNIPKTASERDQFVILFIDDILVLQTLRDKQLYAKFRKWKDYMIYCDTSRQGLGCVFMQDGNVIAYASRQLKTHECNYPTHDLELATVVLALKIWRHYLSGEKCHIFTDHKRYHPGKANLVADALSRKSRLPKSALCGIRVALLSELKGSKAVVIAEDSRSLLAQFQVQSSLVAKIVRRQEDYVFRMSVSLRMLFYKKLTFQLTLFIQKAMGTGLKFSTSFHPQTDGQPERTIQILEDMLRACILQFKGNWDTHLPLMEFAYNNSYQSSIGMAPYEALYSRPCRTPVCWNEMGERQLVDHSFDFPTLVDPSPTSLPSNVAADSLHFSLNYFLLSELVVGSVLIPNLGSQELTLSYLCEKDKGYKGKGNQSKRELEDKIERDNRRKKPKLETLNLSLALPEVSLSFTASNALQNEDPPHVRSKLCMSHQSLAPSMYNNQTTCSNDFIAASFS</sequence>
<evidence type="ECO:0000256" key="5">
    <source>
        <dbReference type="ARBA" id="ARBA00022801"/>
    </source>
</evidence>
<proteinExistence type="predicted"/>
<evidence type="ECO:0000313" key="11">
    <source>
        <dbReference type="Proteomes" id="UP000321947"/>
    </source>
</evidence>
<dbReference type="SUPFAM" id="SSF53098">
    <property type="entry name" value="Ribonuclease H-like"/>
    <property type="match status" value="1"/>
</dbReference>
<dbReference type="GO" id="GO:0015074">
    <property type="term" value="P:DNA integration"/>
    <property type="evidence" value="ECO:0007669"/>
    <property type="project" value="InterPro"/>
</dbReference>
<evidence type="ECO:0000256" key="4">
    <source>
        <dbReference type="ARBA" id="ARBA00022759"/>
    </source>
</evidence>
<keyword evidence="6" id="KW-0695">RNA-directed DNA polymerase</keyword>
<dbReference type="SUPFAM" id="SSF56672">
    <property type="entry name" value="DNA/RNA polymerases"/>
    <property type="match status" value="1"/>
</dbReference>
<evidence type="ECO:0000313" key="8">
    <source>
        <dbReference type="EMBL" id="KAA0047409.1"/>
    </source>
</evidence>
<dbReference type="Proteomes" id="UP000321947">
    <property type="component" value="Unassembled WGS sequence"/>
</dbReference>
<keyword evidence="2" id="KW-0548">Nucleotidyltransferase</keyword>
<dbReference type="InterPro" id="IPR050951">
    <property type="entry name" value="Retrovirus_Pol_polyprotein"/>
</dbReference>
<evidence type="ECO:0000256" key="6">
    <source>
        <dbReference type="ARBA" id="ARBA00022918"/>
    </source>
</evidence>
<reference evidence="10 11" key="1">
    <citation type="submission" date="2019-08" db="EMBL/GenBank/DDBJ databases">
        <title>Draft genome sequences of two oriental melons (Cucumis melo L. var makuwa).</title>
        <authorList>
            <person name="Kwon S.-Y."/>
        </authorList>
    </citation>
    <scope>NUCLEOTIDE SEQUENCE [LARGE SCALE GENOMIC DNA]</scope>
    <source>
        <strain evidence="11">cv. Chang Bougi</strain>
        <strain evidence="10">cv. SW 3</strain>
        <tissue evidence="8">Leaf</tissue>
    </source>
</reference>
<feature type="domain" description="Integrase catalytic" evidence="7">
    <location>
        <begin position="294"/>
        <end position="465"/>
    </location>
</feature>
<dbReference type="InterPro" id="IPR041373">
    <property type="entry name" value="RT_RNaseH"/>
</dbReference>
<dbReference type="EMBL" id="SSTE01013251">
    <property type="protein sequence ID" value="KAA0047409.1"/>
    <property type="molecule type" value="Genomic_DNA"/>
</dbReference>
<dbReference type="GO" id="GO:0004519">
    <property type="term" value="F:endonuclease activity"/>
    <property type="evidence" value="ECO:0007669"/>
    <property type="project" value="UniProtKB-KW"/>
</dbReference>
<keyword evidence="3" id="KW-0540">Nuclease</keyword>
<evidence type="ECO:0000259" key="7">
    <source>
        <dbReference type="PROSITE" id="PS50994"/>
    </source>
</evidence>
<evidence type="ECO:0000313" key="9">
    <source>
        <dbReference type="EMBL" id="TYK14084.1"/>
    </source>
</evidence>
<evidence type="ECO:0000256" key="3">
    <source>
        <dbReference type="ARBA" id="ARBA00022722"/>
    </source>
</evidence>
<evidence type="ECO:0000256" key="2">
    <source>
        <dbReference type="ARBA" id="ARBA00022695"/>
    </source>
</evidence>
<dbReference type="Gene3D" id="3.30.70.270">
    <property type="match status" value="1"/>
</dbReference>
<dbReference type="CDD" id="cd09274">
    <property type="entry name" value="RNase_HI_RT_Ty3"/>
    <property type="match status" value="1"/>
</dbReference>
<comment type="caution">
    <text evidence="8">The sequence shown here is derived from an EMBL/GenBank/DDBJ whole genome shotgun (WGS) entry which is preliminary data.</text>
</comment>
<evidence type="ECO:0000256" key="1">
    <source>
        <dbReference type="ARBA" id="ARBA00022679"/>
    </source>
</evidence>
<dbReference type="PANTHER" id="PTHR37984:SF5">
    <property type="entry name" value="PROTEIN NYNRIN-LIKE"/>
    <property type="match status" value="1"/>
</dbReference>
<dbReference type="InterPro" id="IPR043502">
    <property type="entry name" value="DNA/RNA_pol_sf"/>
</dbReference>
<evidence type="ECO:0000313" key="10">
    <source>
        <dbReference type="Proteomes" id="UP000321393"/>
    </source>
</evidence>
<accession>A0A5A7U1Q6</accession>
<dbReference type="InterPro" id="IPR036397">
    <property type="entry name" value="RNaseH_sf"/>
</dbReference>
<keyword evidence="5" id="KW-0378">Hydrolase</keyword>
<gene>
    <name evidence="9" type="ORF">E5676_scaffold363G00650</name>
    <name evidence="8" type="ORF">E6C27_scaffold754G00680</name>
</gene>
<dbReference type="GO" id="GO:0003676">
    <property type="term" value="F:nucleic acid binding"/>
    <property type="evidence" value="ECO:0007669"/>
    <property type="project" value="InterPro"/>
</dbReference>
<dbReference type="PROSITE" id="PS50994">
    <property type="entry name" value="INTEGRASE"/>
    <property type="match status" value="1"/>
</dbReference>
<dbReference type="Proteomes" id="UP000321393">
    <property type="component" value="Unassembled WGS sequence"/>
</dbReference>